<dbReference type="EMBL" id="VSRR010034962">
    <property type="protein sequence ID" value="MPC72566.1"/>
    <property type="molecule type" value="Genomic_DNA"/>
</dbReference>
<organism evidence="2 3">
    <name type="scientific">Portunus trituberculatus</name>
    <name type="common">Swimming crab</name>
    <name type="synonym">Neptunus trituberculatus</name>
    <dbReference type="NCBI Taxonomy" id="210409"/>
    <lineage>
        <taxon>Eukaryota</taxon>
        <taxon>Metazoa</taxon>
        <taxon>Ecdysozoa</taxon>
        <taxon>Arthropoda</taxon>
        <taxon>Crustacea</taxon>
        <taxon>Multicrustacea</taxon>
        <taxon>Malacostraca</taxon>
        <taxon>Eumalacostraca</taxon>
        <taxon>Eucarida</taxon>
        <taxon>Decapoda</taxon>
        <taxon>Pleocyemata</taxon>
        <taxon>Brachyura</taxon>
        <taxon>Eubrachyura</taxon>
        <taxon>Portunoidea</taxon>
        <taxon>Portunidae</taxon>
        <taxon>Portuninae</taxon>
        <taxon>Portunus</taxon>
    </lineage>
</organism>
<gene>
    <name evidence="2" type="ORF">E2C01_066878</name>
</gene>
<sequence>MFSTSGHQRCGVSVVFSECRRHGGATVGARRCVDLPGIKASPTHPLPPLPFLADLQNKINVLRAAEVLICEGFVRGEETPRQAAALHSDRPPPPPPPPLVFSI</sequence>
<protein>
    <submittedName>
        <fullName evidence="2">Uncharacterized protein</fullName>
    </submittedName>
</protein>
<feature type="region of interest" description="Disordered" evidence="1">
    <location>
        <begin position="80"/>
        <end position="103"/>
    </location>
</feature>
<keyword evidence="3" id="KW-1185">Reference proteome</keyword>
<evidence type="ECO:0000313" key="2">
    <source>
        <dbReference type="EMBL" id="MPC72566.1"/>
    </source>
</evidence>
<reference evidence="2 3" key="1">
    <citation type="submission" date="2019-05" db="EMBL/GenBank/DDBJ databases">
        <title>Another draft genome of Portunus trituberculatus and its Hox gene families provides insights of decapod evolution.</title>
        <authorList>
            <person name="Jeong J.-H."/>
            <person name="Song I."/>
            <person name="Kim S."/>
            <person name="Choi T."/>
            <person name="Kim D."/>
            <person name="Ryu S."/>
            <person name="Kim W."/>
        </authorList>
    </citation>
    <scope>NUCLEOTIDE SEQUENCE [LARGE SCALE GENOMIC DNA]</scope>
    <source>
        <tissue evidence="2">Muscle</tissue>
    </source>
</reference>
<accession>A0A5B7HRX6</accession>
<dbReference type="AlphaFoldDB" id="A0A5B7HRX6"/>
<comment type="caution">
    <text evidence="2">The sequence shown here is derived from an EMBL/GenBank/DDBJ whole genome shotgun (WGS) entry which is preliminary data.</text>
</comment>
<evidence type="ECO:0000256" key="1">
    <source>
        <dbReference type="SAM" id="MobiDB-lite"/>
    </source>
</evidence>
<name>A0A5B7HRX6_PORTR</name>
<dbReference type="Proteomes" id="UP000324222">
    <property type="component" value="Unassembled WGS sequence"/>
</dbReference>
<proteinExistence type="predicted"/>
<evidence type="ECO:0000313" key="3">
    <source>
        <dbReference type="Proteomes" id="UP000324222"/>
    </source>
</evidence>
<feature type="compositionally biased region" description="Pro residues" evidence="1">
    <location>
        <begin position="91"/>
        <end position="103"/>
    </location>
</feature>